<dbReference type="Gene3D" id="1.20.1280.50">
    <property type="match status" value="1"/>
</dbReference>
<dbReference type="Proteomes" id="UP000283090">
    <property type="component" value="Unassembled WGS sequence"/>
</dbReference>
<dbReference type="Pfam" id="PF12937">
    <property type="entry name" value="F-box-like"/>
    <property type="match status" value="1"/>
</dbReference>
<evidence type="ECO:0000313" key="2">
    <source>
        <dbReference type="EMBL" id="RVD85261.1"/>
    </source>
</evidence>
<dbReference type="EMBL" id="SAEB01000006">
    <property type="protein sequence ID" value="RVD85261.1"/>
    <property type="molecule type" value="Genomic_DNA"/>
</dbReference>
<dbReference type="InterPro" id="IPR036047">
    <property type="entry name" value="F-box-like_dom_sf"/>
</dbReference>
<gene>
    <name evidence="2" type="ORF">DFL_003587</name>
</gene>
<evidence type="ECO:0000313" key="3">
    <source>
        <dbReference type="Proteomes" id="UP000283090"/>
    </source>
</evidence>
<dbReference type="CDD" id="cd09917">
    <property type="entry name" value="F-box_SF"/>
    <property type="match status" value="1"/>
</dbReference>
<comment type="caution">
    <text evidence="2">The sequence shown here is derived from an EMBL/GenBank/DDBJ whole genome shotgun (WGS) entry which is preliminary data.</text>
</comment>
<protein>
    <recommendedName>
        <fullName evidence="1">F-box domain-containing protein</fullName>
    </recommendedName>
</protein>
<feature type="domain" description="F-box" evidence="1">
    <location>
        <begin position="91"/>
        <end position="137"/>
    </location>
</feature>
<dbReference type="OrthoDB" id="5295250at2759"/>
<name>A0A437A2B3_ARTFL</name>
<accession>A0A437A2B3</accession>
<dbReference type="STRING" id="97331.A0A437A2B3"/>
<dbReference type="VEuPathDB" id="FungiDB:DFL_003587"/>
<dbReference type="InterPro" id="IPR001810">
    <property type="entry name" value="F-box_dom"/>
</dbReference>
<sequence>MLCVSASTQIRAPVSPQSSTFRPTNVRLARSSPLCMSPASMEKLALNEALEAFKTACHKERIQFLDGLFDSLLLSEKHFLQKKLEANNYYLDIFGSLPFEVSLQIAEDLDPKDIIRLHRVSSRWKCLLSSPQLARKIVRAHYSKRSDLPSYAHQLKEDPFSALRNIAFKEYAGETGLFKLKHEYDFSFADIPQGKDSAFVCLNASVGLEYAVFDHIRQSPAHDTYQWYLIDLNKGQSQKPTPLVNRQREILDKGSAHVGAYCAAAITLDTSRALVWNTKGGLVRQLKLLHEGIMSISSSEKYLCIRNEHGNTDYSDYYFVNLQTAALQVFERITDFVKVATRESIIDSPPIMVLGNHIVVAAIFSDDDYRPQVAVSWLTFDEEKGTLIETTGKLIDHGFPGDPPNLTPHSISFRYGMNTTGAEMVGLKTKEPNVRLTILSDGEVSASWKCFGPRPPGHHGLGPDVAASFYYKDTVYTAICPLTKKHPSGERLEEIMPHDKGFAAFYEGGVHVYDWLTFDEFMVLQKSKQTDGSESKALAMELAGLKL</sequence>
<evidence type="ECO:0000259" key="1">
    <source>
        <dbReference type="PROSITE" id="PS50181"/>
    </source>
</evidence>
<reference evidence="2 3" key="1">
    <citation type="submission" date="2019-01" db="EMBL/GenBank/DDBJ databases">
        <title>Intercellular communication is required for trap formation in the nematode-trapping fungus Duddingtonia flagrans.</title>
        <authorList>
            <person name="Youssar L."/>
            <person name="Wernet V."/>
            <person name="Hensel N."/>
            <person name="Hildebrandt H.-G."/>
            <person name="Fischer R."/>
        </authorList>
    </citation>
    <scope>NUCLEOTIDE SEQUENCE [LARGE SCALE GENOMIC DNA]</scope>
    <source>
        <strain evidence="2 3">CBS H-5679</strain>
    </source>
</reference>
<organism evidence="2 3">
    <name type="scientific">Arthrobotrys flagrans</name>
    <name type="common">Nematode-trapping fungus</name>
    <name type="synonym">Trichothecium flagrans</name>
    <dbReference type="NCBI Taxonomy" id="97331"/>
    <lineage>
        <taxon>Eukaryota</taxon>
        <taxon>Fungi</taxon>
        <taxon>Dikarya</taxon>
        <taxon>Ascomycota</taxon>
        <taxon>Pezizomycotina</taxon>
        <taxon>Orbiliomycetes</taxon>
        <taxon>Orbiliales</taxon>
        <taxon>Orbiliaceae</taxon>
        <taxon>Arthrobotrys</taxon>
    </lineage>
</organism>
<proteinExistence type="predicted"/>
<dbReference type="AlphaFoldDB" id="A0A437A2B3"/>
<dbReference type="SMART" id="SM00256">
    <property type="entry name" value="FBOX"/>
    <property type="match status" value="1"/>
</dbReference>
<dbReference type="RefSeq" id="XP_067490805.1">
    <property type="nucleotide sequence ID" value="XM_067632546.1"/>
</dbReference>
<keyword evidence="3" id="KW-1185">Reference proteome</keyword>
<dbReference type="PROSITE" id="PS50181">
    <property type="entry name" value="FBOX"/>
    <property type="match status" value="1"/>
</dbReference>
<dbReference type="GeneID" id="93585898"/>
<dbReference type="SUPFAM" id="SSF81383">
    <property type="entry name" value="F-box domain"/>
    <property type="match status" value="1"/>
</dbReference>